<comment type="caution">
    <text evidence="2">The sequence shown here is derived from an EMBL/GenBank/DDBJ whole genome shotgun (WGS) entry which is preliminary data.</text>
</comment>
<sequence>MSTFSSSSQRIDSWEDRFNTDVTKDLLLHLHQLRDGFMESEELRGNLLHLQRTRFALPSVWRPPKENELKHSSFRSSLCGELPTAHWSSSSSSWSTCPAPWQRADAPSGSTASSFALKS</sequence>
<organism evidence="2 3">
    <name type="scientific">Liparis tanakae</name>
    <name type="common">Tanaka's snailfish</name>
    <dbReference type="NCBI Taxonomy" id="230148"/>
    <lineage>
        <taxon>Eukaryota</taxon>
        <taxon>Metazoa</taxon>
        <taxon>Chordata</taxon>
        <taxon>Craniata</taxon>
        <taxon>Vertebrata</taxon>
        <taxon>Euteleostomi</taxon>
        <taxon>Actinopterygii</taxon>
        <taxon>Neopterygii</taxon>
        <taxon>Teleostei</taxon>
        <taxon>Neoteleostei</taxon>
        <taxon>Acanthomorphata</taxon>
        <taxon>Eupercaria</taxon>
        <taxon>Perciformes</taxon>
        <taxon>Cottioidei</taxon>
        <taxon>Cottales</taxon>
        <taxon>Liparidae</taxon>
        <taxon>Liparis</taxon>
    </lineage>
</organism>
<dbReference type="EMBL" id="SRLO01000194">
    <property type="protein sequence ID" value="TNN68157.1"/>
    <property type="molecule type" value="Genomic_DNA"/>
</dbReference>
<feature type="compositionally biased region" description="Polar residues" evidence="1">
    <location>
        <begin position="108"/>
        <end position="119"/>
    </location>
</feature>
<accession>A0A4Z2HR13</accession>
<feature type="region of interest" description="Disordered" evidence="1">
    <location>
        <begin position="81"/>
        <end position="119"/>
    </location>
</feature>
<keyword evidence="3" id="KW-1185">Reference proteome</keyword>
<name>A0A4Z2HR13_9TELE</name>
<dbReference type="Proteomes" id="UP000314294">
    <property type="component" value="Unassembled WGS sequence"/>
</dbReference>
<evidence type="ECO:0000313" key="3">
    <source>
        <dbReference type="Proteomes" id="UP000314294"/>
    </source>
</evidence>
<dbReference type="AlphaFoldDB" id="A0A4Z2HR13"/>
<gene>
    <name evidence="2" type="ORF">EYF80_021640</name>
</gene>
<proteinExistence type="predicted"/>
<protein>
    <submittedName>
        <fullName evidence="2">Uncharacterized protein</fullName>
    </submittedName>
</protein>
<reference evidence="2 3" key="1">
    <citation type="submission" date="2019-03" db="EMBL/GenBank/DDBJ databases">
        <title>First draft genome of Liparis tanakae, snailfish: a comprehensive survey of snailfish specific genes.</title>
        <authorList>
            <person name="Kim W."/>
            <person name="Song I."/>
            <person name="Jeong J.-H."/>
            <person name="Kim D."/>
            <person name="Kim S."/>
            <person name="Ryu S."/>
            <person name="Song J.Y."/>
            <person name="Lee S.K."/>
        </authorList>
    </citation>
    <scope>NUCLEOTIDE SEQUENCE [LARGE SCALE GENOMIC DNA]</scope>
    <source>
        <tissue evidence="2">Muscle</tissue>
    </source>
</reference>
<evidence type="ECO:0000256" key="1">
    <source>
        <dbReference type="SAM" id="MobiDB-lite"/>
    </source>
</evidence>
<evidence type="ECO:0000313" key="2">
    <source>
        <dbReference type="EMBL" id="TNN68157.1"/>
    </source>
</evidence>